<evidence type="ECO:0000259" key="6">
    <source>
        <dbReference type="SMART" id="SM01144"/>
    </source>
</evidence>
<keyword evidence="2" id="KW-0808">Transferase</keyword>
<dbReference type="Pfam" id="PF03942">
    <property type="entry name" value="DTW"/>
    <property type="match status" value="1"/>
</dbReference>
<dbReference type="InterPro" id="IPR005636">
    <property type="entry name" value="DTW"/>
</dbReference>
<organism evidence="7 8">
    <name type="scientific">Comamonas faecalis</name>
    <dbReference type="NCBI Taxonomy" id="1387849"/>
    <lineage>
        <taxon>Bacteria</taxon>
        <taxon>Pseudomonadati</taxon>
        <taxon>Pseudomonadota</taxon>
        <taxon>Betaproteobacteria</taxon>
        <taxon>Burkholderiales</taxon>
        <taxon>Comamonadaceae</taxon>
        <taxon>Comamonas</taxon>
    </lineage>
</organism>
<dbReference type="EMBL" id="BAABBP010000023">
    <property type="protein sequence ID" value="GAA3999620.1"/>
    <property type="molecule type" value="Genomic_DNA"/>
</dbReference>
<dbReference type="Proteomes" id="UP001501627">
    <property type="component" value="Unassembled WGS sequence"/>
</dbReference>
<sequence length="204" mass="22255">MQPVAHSVQVLILLHPQELHQAKGTGWLAHLCLARSRVLVGEAFDPPLLADALTGAWDAADATTARRTALLYPEDAQGAAPTLLATPTIAPHWLATPGRLRLVVLDATWRKSRKMLHANPALQRLPRLALSAPHASRYAIRKAHAPHQRSTLEALHQALALLEPANLQLAGLGRAMDAFIARQHQLREAHCALQHPPDTDKETT</sequence>
<name>A0ABP7RMC6_9BURK</name>
<gene>
    <name evidence="7" type="ORF">GCM10022279_24150</name>
</gene>
<proteinExistence type="inferred from homology"/>
<dbReference type="PANTHER" id="PTHR21392">
    <property type="entry name" value="TRNA-URIDINE AMINOCARBOXYPROPYLTRANSFERASE 2"/>
    <property type="match status" value="1"/>
</dbReference>
<dbReference type="InterPro" id="IPR039262">
    <property type="entry name" value="DTWD2/TAPT"/>
</dbReference>
<evidence type="ECO:0000313" key="8">
    <source>
        <dbReference type="Proteomes" id="UP001501627"/>
    </source>
</evidence>
<dbReference type="SMART" id="SM01144">
    <property type="entry name" value="DTW"/>
    <property type="match status" value="1"/>
</dbReference>
<reference evidence="8" key="1">
    <citation type="journal article" date="2019" name="Int. J. Syst. Evol. Microbiol.">
        <title>The Global Catalogue of Microorganisms (GCM) 10K type strain sequencing project: providing services to taxonomists for standard genome sequencing and annotation.</title>
        <authorList>
            <consortium name="The Broad Institute Genomics Platform"/>
            <consortium name="The Broad Institute Genome Sequencing Center for Infectious Disease"/>
            <person name="Wu L."/>
            <person name="Ma J."/>
        </authorList>
    </citation>
    <scope>NUCLEOTIDE SEQUENCE [LARGE SCALE GENOMIC DNA]</scope>
    <source>
        <strain evidence="8">JCM 17561</strain>
    </source>
</reference>
<evidence type="ECO:0000256" key="4">
    <source>
        <dbReference type="ARBA" id="ARBA00022694"/>
    </source>
</evidence>
<evidence type="ECO:0000313" key="7">
    <source>
        <dbReference type="EMBL" id="GAA3999620.1"/>
    </source>
</evidence>
<dbReference type="EC" id="2.5.1.25" evidence="1"/>
<keyword evidence="4" id="KW-0819">tRNA processing</keyword>
<accession>A0ABP7RMC6</accession>
<keyword evidence="8" id="KW-1185">Reference proteome</keyword>
<evidence type="ECO:0000256" key="2">
    <source>
        <dbReference type="ARBA" id="ARBA00022679"/>
    </source>
</evidence>
<dbReference type="PANTHER" id="PTHR21392:SF0">
    <property type="entry name" value="TRNA-URIDINE AMINOCARBOXYPROPYLTRANSFERASE 2"/>
    <property type="match status" value="1"/>
</dbReference>
<comment type="caution">
    <text evidence="7">The sequence shown here is derived from an EMBL/GenBank/DDBJ whole genome shotgun (WGS) entry which is preliminary data.</text>
</comment>
<evidence type="ECO:0000256" key="3">
    <source>
        <dbReference type="ARBA" id="ARBA00022691"/>
    </source>
</evidence>
<evidence type="ECO:0000256" key="1">
    <source>
        <dbReference type="ARBA" id="ARBA00012386"/>
    </source>
</evidence>
<comment type="similarity">
    <text evidence="5">Belongs to the TDD superfamily. DTWD2 family.</text>
</comment>
<protein>
    <recommendedName>
        <fullName evidence="1">tRNA-uridine aminocarboxypropyltransferase</fullName>
        <ecNumber evidence="1">2.5.1.25</ecNumber>
    </recommendedName>
</protein>
<evidence type="ECO:0000256" key="5">
    <source>
        <dbReference type="ARBA" id="ARBA00034489"/>
    </source>
</evidence>
<keyword evidence="3" id="KW-0949">S-adenosyl-L-methionine</keyword>
<feature type="domain" description="DTW" evidence="6">
    <location>
        <begin position="1"/>
        <end position="188"/>
    </location>
</feature>